<protein>
    <submittedName>
        <fullName evidence="1">(California timema) hypothetical protein</fullName>
    </submittedName>
</protein>
<gene>
    <name evidence="1" type="ORF">TCMB3V08_LOCUS2319</name>
</gene>
<accession>A0A7R9IZG2</accession>
<name>A0A7R9IZG2_TIMCA</name>
<organism evidence="1">
    <name type="scientific">Timema californicum</name>
    <name type="common">California timema</name>
    <name type="synonym">Walking stick</name>
    <dbReference type="NCBI Taxonomy" id="61474"/>
    <lineage>
        <taxon>Eukaryota</taxon>
        <taxon>Metazoa</taxon>
        <taxon>Ecdysozoa</taxon>
        <taxon>Arthropoda</taxon>
        <taxon>Hexapoda</taxon>
        <taxon>Insecta</taxon>
        <taxon>Pterygota</taxon>
        <taxon>Neoptera</taxon>
        <taxon>Polyneoptera</taxon>
        <taxon>Phasmatodea</taxon>
        <taxon>Timematodea</taxon>
        <taxon>Timematoidea</taxon>
        <taxon>Timematidae</taxon>
        <taxon>Timema</taxon>
    </lineage>
</organism>
<sequence length="94" mass="10799">MQVVQPASVAQLANALVVLSSTAEDGEIEHTTPREHFLVRMAPWEELLGHALTSIQLRTRLDYQLYRADLIMTREYVYVITRCLRALPSFEKLL</sequence>
<evidence type="ECO:0000313" key="1">
    <source>
        <dbReference type="EMBL" id="CAD7569585.1"/>
    </source>
</evidence>
<proteinExistence type="predicted"/>
<dbReference type="AlphaFoldDB" id="A0A7R9IZG2"/>
<dbReference type="EMBL" id="OE179727">
    <property type="protein sequence ID" value="CAD7569585.1"/>
    <property type="molecule type" value="Genomic_DNA"/>
</dbReference>
<reference evidence="1" key="1">
    <citation type="submission" date="2020-11" db="EMBL/GenBank/DDBJ databases">
        <authorList>
            <person name="Tran Van P."/>
        </authorList>
    </citation>
    <scope>NUCLEOTIDE SEQUENCE</scope>
</reference>